<evidence type="ECO:0000313" key="4">
    <source>
        <dbReference type="Proteomes" id="UP000320781"/>
    </source>
</evidence>
<dbReference type="EMBL" id="SOKU01000088">
    <property type="protein sequence ID" value="TES86469.1"/>
    <property type="molecule type" value="Genomic_DNA"/>
</dbReference>
<name>A0A523QL80_UNCAE</name>
<dbReference type="Proteomes" id="UP000320781">
    <property type="component" value="Unassembled WGS sequence"/>
</dbReference>
<protein>
    <submittedName>
        <fullName evidence="3">Polymer-forming cytoskeletal family protein</fullName>
    </submittedName>
</protein>
<comment type="caution">
    <text evidence="3">The sequence shown here is derived from an EMBL/GenBank/DDBJ whole genome shotgun (WGS) entry which is preliminary data.</text>
</comment>
<organism evidence="3 4">
    <name type="scientific">Aerophobetes bacterium</name>
    <dbReference type="NCBI Taxonomy" id="2030807"/>
    <lineage>
        <taxon>Bacteria</taxon>
        <taxon>Candidatus Aerophobota</taxon>
    </lineage>
</organism>
<gene>
    <name evidence="3" type="ORF">E3J95_01875</name>
</gene>
<dbReference type="AlphaFoldDB" id="A0A523QL80"/>
<comment type="similarity">
    <text evidence="1">Belongs to the bactofilin family.</text>
</comment>
<evidence type="ECO:0000313" key="3">
    <source>
        <dbReference type="EMBL" id="TES86469.1"/>
    </source>
</evidence>
<dbReference type="Pfam" id="PF04519">
    <property type="entry name" value="Bactofilin"/>
    <property type="match status" value="1"/>
</dbReference>
<reference evidence="3 4" key="1">
    <citation type="submission" date="2019-03" db="EMBL/GenBank/DDBJ databases">
        <title>Metabolic potential of uncultured bacteria and archaea associated with petroleum seepage in deep-sea sediments.</title>
        <authorList>
            <person name="Dong X."/>
            <person name="Hubert C."/>
        </authorList>
    </citation>
    <scope>NUCLEOTIDE SEQUENCE [LARGE SCALE GENOMIC DNA]</scope>
    <source>
        <strain evidence="3">E44_bin92</strain>
    </source>
</reference>
<dbReference type="PANTHER" id="PTHR35024">
    <property type="entry name" value="HYPOTHETICAL CYTOSOLIC PROTEIN"/>
    <property type="match status" value="1"/>
</dbReference>
<evidence type="ECO:0000256" key="1">
    <source>
        <dbReference type="ARBA" id="ARBA00044755"/>
    </source>
</evidence>
<proteinExistence type="inferred from homology"/>
<evidence type="ECO:0000256" key="2">
    <source>
        <dbReference type="SAM" id="MobiDB-lite"/>
    </source>
</evidence>
<feature type="region of interest" description="Disordered" evidence="2">
    <location>
        <begin position="108"/>
        <end position="139"/>
    </location>
</feature>
<sequence>MRRKKEEITNSVIGKNTEFKGVLKDKENVRIDGKFEGEIQTEGMVIIGEDAVVQANITAKAVDIGGKVIGNINCAGRVELFSSGSLEGKIRASDLTIAEGAFFDGECNMTPAGTGGTEFEARDLSEEENAESETPEKTE</sequence>
<dbReference type="InterPro" id="IPR007607">
    <property type="entry name" value="BacA/B"/>
</dbReference>
<dbReference type="PANTHER" id="PTHR35024:SF4">
    <property type="entry name" value="POLYMER-FORMING CYTOSKELETAL PROTEIN"/>
    <property type="match status" value="1"/>
</dbReference>
<accession>A0A523QL80</accession>